<dbReference type="PRINTS" id="PR00412">
    <property type="entry name" value="EPOXHYDRLASE"/>
</dbReference>
<dbReference type="PANTHER" id="PTHR42977">
    <property type="entry name" value="HYDROLASE-RELATED"/>
    <property type="match status" value="1"/>
</dbReference>
<evidence type="ECO:0000256" key="1">
    <source>
        <dbReference type="ARBA" id="ARBA00022801"/>
    </source>
</evidence>
<protein>
    <submittedName>
        <fullName evidence="3">Alpha/Beta hydrolase protein</fullName>
    </submittedName>
</protein>
<reference evidence="3" key="1">
    <citation type="journal article" date="2023" name="Mol. Phylogenet. Evol.">
        <title>Genome-scale phylogeny and comparative genomics of the fungal order Sordariales.</title>
        <authorList>
            <person name="Hensen N."/>
            <person name="Bonometti L."/>
            <person name="Westerberg I."/>
            <person name="Brannstrom I.O."/>
            <person name="Guillou S."/>
            <person name="Cros-Aarteil S."/>
            <person name="Calhoun S."/>
            <person name="Haridas S."/>
            <person name="Kuo A."/>
            <person name="Mondo S."/>
            <person name="Pangilinan J."/>
            <person name="Riley R."/>
            <person name="LaButti K."/>
            <person name="Andreopoulos B."/>
            <person name="Lipzen A."/>
            <person name="Chen C."/>
            <person name="Yan M."/>
            <person name="Daum C."/>
            <person name="Ng V."/>
            <person name="Clum A."/>
            <person name="Steindorff A."/>
            <person name="Ohm R.A."/>
            <person name="Martin F."/>
            <person name="Silar P."/>
            <person name="Natvig D.O."/>
            <person name="Lalanne C."/>
            <person name="Gautier V."/>
            <person name="Ament-Velasquez S.L."/>
            <person name="Kruys A."/>
            <person name="Hutchinson M.I."/>
            <person name="Powell A.J."/>
            <person name="Barry K."/>
            <person name="Miller A.N."/>
            <person name="Grigoriev I.V."/>
            <person name="Debuchy R."/>
            <person name="Gladieux P."/>
            <person name="Hiltunen Thoren M."/>
            <person name="Johannesson H."/>
        </authorList>
    </citation>
    <scope>NUCLEOTIDE SEQUENCE</scope>
    <source>
        <strain evidence="3">CBS 141.50</strain>
    </source>
</reference>
<organism evidence="3 4">
    <name type="scientific">Dichotomopilus funicola</name>
    <dbReference type="NCBI Taxonomy" id="1934379"/>
    <lineage>
        <taxon>Eukaryota</taxon>
        <taxon>Fungi</taxon>
        <taxon>Dikarya</taxon>
        <taxon>Ascomycota</taxon>
        <taxon>Pezizomycotina</taxon>
        <taxon>Sordariomycetes</taxon>
        <taxon>Sordariomycetidae</taxon>
        <taxon>Sordariales</taxon>
        <taxon>Chaetomiaceae</taxon>
        <taxon>Dichotomopilus</taxon>
    </lineage>
</organism>
<dbReference type="SUPFAM" id="SSF53474">
    <property type="entry name" value="alpha/beta-Hydrolases"/>
    <property type="match status" value="1"/>
</dbReference>
<dbReference type="AlphaFoldDB" id="A0AAN6V0Z1"/>
<dbReference type="PRINTS" id="PR00111">
    <property type="entry name" value="ABHYDROLASE"/>
</dbReference>
<dbReference type="GeneID" id="87817618"/>
<proteinExistence type="predicted"/>
<feature type="domain" description="AB hydrolase-1" evidence="2">
    <location>
        <begin position="31"/>
        <end position="277"/>
    </location>
</feature>
<dbReference type="InterPro" id="IPR051340">
    <property type="entry name" value="Haloalkane_dehalogenase"/>
</dbReference>
<gene>
    <name evidence="3" type="ORF">C8A04DRAFT_29427</name>
</gene>
<evidence type="ECO:0000313" key="3">
    <source>
        <dbReference type="EMBL" id="KAK4142847.1"/>
    </source>
</evidence>
<sequence length="297" mass="33374">MSANTPTIRVATVKADGVNVFFRAAGSFDAPTVVLLHGFPSSSHMFRNLIPILATRYRVIAPDLPGFGFTTVPEERNYQYTFANLTQTFTAFVDALSLTRFAVYIFDYGAPTAFRFALERPDAIAAIISQNGNAYEAGLGQPFWSQIQKLWIPEGARKEDREALRGLLELGATQWQYQNGSPHPDDIPPEAYYLDQALMDRPGNKDVQLDLFESYGSNVALYPRFQKYLRSSRVPVLTAWGKADEIFVPAGAEAFKKDVKTLETHWLDAGHFALETNETQVAEWIFGFFDKYRVFAA</sequence>
<dbReference type="InterPro" id="IPR000073">
    <property type="entry name" value="AB_hydrolase_1"/>
</dbReference>
<dbReference type="InterPro" id="IPR029058">
    <property type="entry name" value="AB_hydrolase_fold"/>
</dbReference>
<name>A0AAN6V0Z1_9PEZI</name>
<accession>A0AAN6V0Z1</accession>
<dbReference type="RefSeq" id="XP_062636218.1">
    <property type="nucleotide sequence ID" value="XM_062781005.1"/>
</dbReference>
<dbReference type="InterPro" id="IPR000639">
    <property type="entry name" value="Epox_hydrolase-like"/>
</dbReference>
<keyword evidence="1 3" id="KW-0378">Hydrolase</keyword>
<dbReference type="Gene3D" id="3.40.50.1820">
    <property type="entry name" value="alpha/beta hydrolase"/>
    <property type="match status" value="1"/>
</dbReference>
<dbReference type="GO" id="GO:0004301">
    <property type="term" value="F:epoxide hydrolase activity"/>
    <property type="evidence" value="ECO:0007669"/>
    <property type="project" value="TreeGrafter"/>
</dbReference>
<evidence type="ECO:0000259" key="2">
    <source>
        <dbReference type="Pfam" id="PF00561"/>
    </source>
</evidence>
<comment type="caution">
    <text evidence="3">The sequence shown here is derived from an EMBL/GenBank/DDBJ whole genome shotgun (WGS) entry which is preliminary data.</text>
</comment>
<reference evidence="3" key="2">
    <citation type="submission" date="2023-05" db="EMBL/GenBank/DDBJ databases">
        <authorList>
            <consortium name="Lawrence Berkeley National Laboratory"/>
            <person name="Steindorff A."/>
            <person name="Hensen N."/>
            <person name="Bonometti L."/>
            <person name="Westerberg I."/>
            <person name="Brannstrom I.O."/>
            <person name="Guillou S."/>
            <person name="Cros-Aarteil S."/>
            <person name="Calhoun S."/>
            <person name="Haridas S."/>
            <person name="Kuo A."/>
            <person name="Mondo S."/>
            <person name="Pangilinan J."/>
            <person name="Riley R."/>
            <person name="Labutti K."/>
            <person name="Andreopoulos B."/>
            <person name="Lipzen A."/>
            <person name="Chen C."/>
            <person name="Yanf M."/>
            <person name="Daum C."/>
            <person name="Ng V."/>
            <person name="Clum A."/>
            <person name="Ohm R."/>
            <person name="Martin F."/>
            <person name="Silar P."/>
            <person name="Natvig D."/>
            <person name="Lalanne C."/>
            <person name="Gautier V."/>
            <person name="Ament-Velasquez S.L."/>
            <person name="Kruys A."/>
            <person name="Hutchinson M.I."/>
            <person name="Powell A.J."/>
            <person name="Barry K."/>
            <person name="Miller A.N."/>
            <person name="Grigoriev I.V."/>
            <person name="Debuchy R."/>
            <person name="Gladieux P."/>
            <person name="Thoren M.H."/>
            <person name="Johannesson H."/>
        </authorList>
    </citation>
    <scope>NUCLEOTIDE SEQUENCE</scope>
    <source>
        <strain evidence="3">CBS 141.50</strain>
    </source>
</reference>
<dbReference type="Pfam" id="PF00561">
    <property type="entry name" value="Abhydrolase_1"/>
    <property type="match status" value="1"/>
</dbReference>
<dbReference type="PANTHER" id="PTHR42977:SF3">
    <property type="entry name" value="AB HYDROLASE-1 DOMAIN-CONTAINING PROTEIN"/>
    <property type="match status" value="1"/>
</dbReference>
<evidence type="ECO:0000313" key="4">
    <source>
        <dbReference type="Proteomes" id="UP001302676"/>
    </source>
</evidence>
<keyword evidence="4" id="KW-1185">Reference proteome</keyword>
<dbReference type="Proteomes" id="UP001302676">
    <property type="component" value="Unassembled WGS sequence"/>
</dbReference>
<dbReference type="EMBL" id="MU853592">
    <property type="protein sequence ID" value="KAK4142847.1"/>
    <property type="molecule type" value="Genomic_DNA"/>
</dbReference>